<reference evidence="8" key="3">
    <citation type="submission" date="2017-10" db="EMBL/GenBank/DDBJ databases">
        <authorList>
            <person name="Vrbovska V."/>
            <person name="Kovarovic V."/>
            <person name="Indrakova A."/>
        </authorList>
    </citation>
    <scope>NUCLEOTIDE SEQUENCE</scope>
    <source>
        <strain evidence="8">CCM 8730</strain>
    </source>
</reference>
<dbReference type="InterPro" id="IPR028259">
    <property type="entry name" value="AP2-like_int_N"/>
</dbReference>
<keyword evidence="3 5" id="KW-0238">DNA-binding</keyword>
<keyword evidence="11" id="KW-1185">Reference proteome</keyword>
<evidence type="ECO:0000313" key="10">
    <source>
        <dbReference type="Proteomes" id="UP000223828"/>
    </source>
</evidence>
<evidence type="ECO:0000256" key="4">
    <source>
        <dbReference type="ARBA" id="ARBA00023172"/>
    </source>
</evidence>
<evidence type="ECO:0000256" key="2">
    <source>
        <dbReference type="ARBA" id="ARBA00022908"/>
    </source>
</evidence>
<dbReference type="InterPro" id="IPR044068">
    <property type="entry name" value="CB"/>
</dbReference>
<evidence type="ECO:0000256" key="1">
    <source>
        <dbReference type="ARBA" id="ARBA00008857"/>
    </source>
</evidence>
<dbReference type="PANTHER" id="PTHR30629:SF2">
    <property type="entry name" value="PROPHAGE INTEGRASE INTS-RELATED"/>
    <property type="match status" value="1"/>
</dbReference>
<dbReference type="GO" id="GO:0006310">
    <property type="term" value="P:DNA recombination"/>
    <property type="evidence" value="ECO:0007669"/>
    <property type="project" value="UniProtKB-KW"/>
</dbReference>
<feature type="domain" description="Tyr recombinase" evidence="6">
    <location>
        <begin position="171"/>
        <end position="366"/>
    </location>
</feature>
<evidence type="ECO:0000256" key="3">
    <source>
        <dbReference type="ARBA" id="ARBA00023125"/>
    </source>
</evidence>
<evidence type="ECO:0000313" key="11">
    <source>
        <dbReference type="Proteomes" id="UP001056588"/>
    </source>
</evidence>
<name>A0A2C6U630_9STAP</name>
<dbReference type="PROSITE" id="PS51900">
    <property type="entry name" value="CB"/>
    <property type="match status" value="1"/>
</dbReference>
<dbReference type="PANTHER" id="PTHR30629">
    <property type="entry name" value="PROPHAGE INTEGRASE"/>
    <property type="match status" value="1"/>
</dbReference>
<feature type="domain" description="Core-binding (CB)" evidence="7">
    <location>
        <begin position="67"/>
        <end position="149"/>
    </location>
</feature>
<dbReference type="CDD" id="cd01189">
    <property type="entry name" value="INT_ICEBs1_C_like"/>
    <property type="match status" value="1"/>
</dbReference>
<sequence>MQHDLKLSHNIYKDAKRGTYYFRITYYDKTNTRQFITRKGFKQRKEAVKKCNEIMDEIEGIGKINKLPFDKLVEEYIDWYSARRKASSLKSLKTHANNHLIPYFKSMDVFNMTTQDVMKFQNKKMKEGRSGEYLKKMHVFLVSILNHAMKYHDLKQNVASLVGNFEIETQKRLNYWTLDQFNQFYDILPNIQQKVFFKLLFIGGMRKGECRALTWDDINFNEDFIHINKTDYHGIVTAPKTKASIRDIYMPTHMMDDLQEYLNWYKDNNIYKSNYVLFGTFLKAFSEGTIDRWFNNALKKLDDELPDGETFPRIVIHELRHSNVSMLVNHGASPMIIAQRLGHSSTEEVTSRYGHLYPSTQKEIIKYL</sequence>
<dbReference type="Pfam" id="PF14657">
    <property type="entry name" value="Arm-DNA-bind_4"/>
    <property type="match status" value="1"/>
</dbReference>
<dbReference type="InterPro" id="IPR011010">
    <property type="entry name" value="DNA_brk_join_enz"/>
</dbReference>
<proteinExistence type="inferred from homology"/>
<reference evidence="9" key="4">
    <citation type="submission" date="2022-03" db="EMBL/GenBank/DDBJ databases">
        <title>Complete Genome Sequence of Staphylococcus edaphicus strain CCM 8731.</title>
        <authorList>
            <person name="Rimmer C.O."/>
            <person name="Thomas J.C."/>
        </authorList>
    </citation>
    <scope>NUCLEOTIDE SEQUENCE</scope>
    <source>
        <strain evidence="9">CCM 8731</strain>
    </source>
</reference>
<protein>
    <submittedName>
        <fullName evidence="8">Site-specific integrase</fullName>
    </submittedName>
</protein>
<dbReference type="SUPFAM" id="SSF56349">
    <property type="entry name" value="DNA breaking-rejoining enzymes"/>
    <property type="match status" value="1"/>
</dbReference>
<dbReference type="InterPro" id="IPR013762">
    <property type="entry name" value="Integrase-like_cat_sf"/>
</dbReference>
<dbReference type="InterPro" id="IPR010998">
    <property type="entry name" value="Integrase_recombinase_N"/>
</dbReference>
<evidence type="ECO:0000313" key="9">
    <source>
        <dbReference type="EMBL" id="UQW80995.1"/>
    </source>
</evidence>
<evidence type="ECO:0000259" key="7">
    <source>
        <dbReference type="PROSITE" id="PS51900"/>
    </source>
</evidence>
<dbReference type="OrthoDB" id="9803188at2"/>
<comment type="similarity">
    <text evidence="1">Belongs to the 'phage' integrase family.</text>
</comment>
<dbReference type="InterPro" id="IPR004107">
    <property type="entry name" value="Integrase_SAM-like_N"/>
</dbReference>
<dbReference type="Proteomes" id="UP000223828">
    <property type="component" value="Unassembled WGS sequence"/>
</dbReference>
<evidence type="ECO:0000259" key="6">
    <source>
        <dbReference type="PROSITE" id="PS51898"/>
    </source>
</evidence>
<accession>A0A2C6U630</accession>
<dbReference type="Proteomes" id="UP001056588">
    <property type="component" value="Chromosome"/>
</dbReference>
<evidence type="ECO:0000256" key="5">
    <source>
        <dbReference type="PROSITE-ProRule" id="PRU01248"/>
    </source>
</evidence>
<keyword evidence="4" id="KW-0233">DNA recombination</keyword>
<dbReference type="AlphaFoldDB" id="A0A2C6U630"/>
<evidence type="ECO:0000313" key="8">
    <source>
        <dbReference type="EMBL" id="PHK49302.1"/>
    </source>
</evidence>
<organism evidence="8 10">
    <name type="scientific">Staphylococcus edaphicus</name>
    <dbReference type="NCBI Taxonomy" id="1955013"/>
    <lineage>
        <taxon>Bacteria</taxon>
        <taxon>Bacillati</taxon>
        <taxon>Bacillota</taxon>
        <taxon>Bacilli</taxon>
        <taxon>Bacillales</taxon>
        <taxon>Staphylococcaceae</taxon>
        <taxon>Staphylococcus</taxon>
    </lineage>
</organism>
<dbReference type="Gene3D" id="1.10.150.130">
    <property type="match status" value="1"/>
</dbReference>
<dbReference type="GO" id="GO:0015074">
    <property type="term" value="P:DNA integration"/>
    <property type="evidence" value="ECO:0007669"/>
    <property type="project" value="UniProtKB-KW"/>
</dbReference>
<dbReference type="InterPro" id="IPR050808">
    <property type="entry name" value="Phage_Integrase"/>
</dbReference>
<dbReference type="RefSeq" id="WP_099090637.1">
    <property type="nucleotide sequence ID" value="NZ_CP093217.1"/>
</dbReference>
<reference evidence="10" key="2">
    <citation type="submission" date="2017-10" db="EMBL/GenBank/DDBJ databases">
        <title>Staphylococcus edaphicus sp. nov., isolated in Antarctica, harbouring mecC gene and genomic islands essential in adaptation to extreme environment.</title>
        <authorList>
            <person name="Pantucek R."/>
            <person name="Sedlacek I."/>
            <person name="Indrakova A."/>
            <person name="Vrbovska V."/>
            <person name="Maslanova I."/>
            <person name="Kovarovic V."/>
            <person name="Svec P."/>
            <person name="Kralova S."/>
            <person name="Kristofova L."/>
            <person name="Keklakova J."/>
            <person name="Petras P."/>
            <person name="Doskar J."/>
        </authorList>
    </citation>
    <scope>NUCLEOTIDE SEQUENCE [LARGE SCALE GENOMIC DNA]</scope>
    <source>
        <strain evidence="10">CCM 5085</strain>
    </source>
</reference>
<dbReference type="GO" id="GO:0003677">
    <property type="term" value="F:DNA binding"/>
    <property type="evidence" value="ECO:0007669"/>
    <property type="project" value="UniProtKB-UniRule"/>
</dbReference>
<dbReference type="Pfam" id="PF14659">
    <property type="entry name" value="Phage_int_SAM_3"/>
    <property type="match status" value="1"/>
</dbReference>
<dbReference type="EMBL" id="CP093217">
    <property type="protein sequence ID" value="UQW80995.1"/>
    <property type="molecule type" value="Genomic_DNA"/>
</dbReference>
<dbReference type="EMBL" id="MRZN01000014">
    <property type="protein sequence ID" value="PHK49302.1"/>
    <property type="molecule type" value="Genomic_DNA"/>
</dbReference>
<gene>
    <name evidence="8" type="ORF">BTJ66_09025</name>
    <name evidence="9" type="ORF">MNY58_10460</name>
</gene>
<dbReference type="PROSITE" id="PS51898">
    <property type="entry name" value="TYR_RECOMBINASE"/>
    <property type="match status" value="1"/>
</dbReference>
<keyword evidence="2" id="KW-0229">DNA integration</keyword>
<dbReference type="InterPro" id="IPR002104">
    <property type="entry name" value="Integrase_catalytic"/>
</dbReference>
<reference evidence="8" key="1">
    <citation type="journal article" date="2017" name="Appl. Environ. Microbiol.">
        <title>Staphylococcus edaphicus sp. nov., isolated in Antarctica, harbours mecC gene and genomic islands with suspected role in adaptation to extreme environment.</title>
        <authorList>
            <person name="Pantucek R."/>
            <person name="Sedlacek I."/>
            <person name="Indrakova A."/>
            <person name="Vrbovska V."/>
            <person name="Maslanova I."/>
            <person name="Kovarovic V."/>
            <person name="Svec P."/>
            <person name="Kralova S."/>
            <person name="Kristofova L."/>
            <person name="Keklakova J."/>
            <person name="Petras P."/>
            <person name="Doskar J."/>
        </authorList>
    </citation>
    <scope>NUCLEOTIDE SEQUENCE</scope>
    <source>
        <strain evidence="8">CCM 8730</strain>
    </source>
</reference>
<dbReference type="Pfam" id="PF00589">
    <property type="entry name" value="Phage_integrase"/>
    <property type="match status" value="1"/>
</dbReference>
<dbReference type="Gene3D" id="1.10.443.10">
    <property type="entry name" value="Intergrase catalytic core"/>
    <property type="match status" value="1"/>
</dbReference>